<evidence type="ECO:0000313" key="2">
    <source>
        <dbReference type="Proteomes" id="UP000053617"/>
    </source>
</evidence>
<reference evidence="1 2" key="1">
    <citation type="submission" date="2015-01" db="EMBL/GenBank/DDBJ databases">
        <title>The Genome Sequence of Rhinocladiella mackenzie CBS 650.93.</title>
        <authorList>
            <consortium name="The Broad Institute Genomics Platform"/>
            <person name="Cuomo C."/>
            <person name="de Hoog S."/>
            <person name="Gorbushina A."/>
            <person name="Stielow B."/>
            <person name="Teixiera M."/>
            <person name="Abouelleil A."/>
            <person name="Chapman S.B."/>
            <person name="Priest M."/>
            <person name="Young S.K."/>
            <person name="Wortman J."/>
            <person name="Nusbaum C."/>
            <person name="Birren B."/>
        </authorList>
    </citation>
    <scope>NUCLEOTIDE SEQUENCE [LARGE SCALE GENOMIC DNA]</scope>
    <source>
        <strain evidence="1 2">CBS 650.93</strain>
    </source>
</reference>
<dbReference type="VEuPathDB" id="FungiDB:Z518_07531"/>
<dbReference type="GeneID" id="25295602"/>
<organism evidence="1 2">
    <name type="scientific">Rhinocladiella mackenziei CBS 650.93</name>
    <dbReference type="NCBI Taxonomy" id="1442369"/>
    <lineage>
        <taxon>Eukaryota</taxon>
        <taxon>Fungi</taxon>
        <taxon>Dikarya</taxon>
        <taxon>Ascomycota</taxon>
        <taxon>Pezizomycotina</taxon>
        <taxon>Eurotiomycetes</taxon>
        <taxon>Chaetothyriomycetidae</taxon>
        <taxon>Chaetothyriales</taxon>
        <taxon>Herpotrichiellaceae</taxon>
        <taxon>Rhinocladiella</taxon>
    </lineage>
</organism>
<keyword evidence="2" id="KW-1185">Reference proteome</keyword>
<dbReference type="EMBL" id="KN847479">
    <property type="protein sequence ID" value="KIX03978.1"/>
    <property type="molecule type" value="Genomic_DNA"/>
</dbReference>
<protein>
    <submittedName>
        <fullName evidence="1">Uncharacterized protein</fullName>
    </submittedName>
</protein>
<evidence type="ECO:0000313" key="1">
    <source>
        <dbReference type="EMBL" id="KIX03978.1"/>
    </source>
</evidence>
<dbReference type="HOGENOM" id="CLU_2607305_0_0_1"/>
<dbReference type="Proteomes" id="UP000053617">
    <property type="component" value="Unassembled WGS sequence"/>
</dbReference>
<dbReference type="OrthoDB" id="10534065at2759"/>
<sequence>MPLATDTLALPKAFPTIVGMIAKKPPLPMACMITNTMNGATEVETGHRASMLIAPTYQRKEETVDRPEFVAYQTAKDSV</sequence>
<accession>A0A0D2H0N7</accession>
<dbReference type="AlphaFoldDB" id="A0A0D2H0N7"/>
<name>A0A0D2H0N7_9EURO</name>
<dbReference type="RefSeq" id="XP_013271114.1">
    <property type="nucleotide sequence ID" value="XM_013415660.1"/>
</dbReference>
<proteinExistence type="predicted"/>
<gene>
    <name evidence="1" type="ORF">Z518_07531</name>
</gene>